<organism evidence="4 5">
    <name type="scientific">Clostridioides difficile</name>
    <name type="common">Peptoclostridium difficile</name>
    <dbReference type="NCBI Taxonomy" id="1496"/>
    <lineage>
        <taxon>Bacteria</taxon>
        <taxon>Bacillati</taxon>
        <taxon>Bacillota</taxon>
        <taxon>Clostridia</taxon>
        <taxon>Peptostreptococcales</taxon>
        <taxon>Peptostreptococcaceae</taxon>
        <taxon>Clostridioides</taxon>
    </lineage>
</organism>
<dbReference type="GO" id="GO:0006465">
    <property type="term" value="P:signal peptide processing"/>
    <property type="evidence" value="ECO:0007669"/>
    <property type="project" value="TreeGrafter"/>
</dbReference>
<keyword evidence="2" id="KW-0812">Transmembrane</keyword>
<comment type="similarity">
    <text evidence="1">Belongs to the peptidase A24 family.</text>
</comment>
<feature type="domain" description="Prepilin type IV endopeptidase peptidase" evidence="3">
    <location>
        <begin position="57"/>
        <end position="162"/>
    </location>
</feature>
<dbReference type="PANTHER" id="PTHR30487">
    <property type="entry name" value="TYPE 4 PREPILIN-LIKE PROTEINS LEADER PEPTIDE-PROCESSING ENZYME"/>
    <property type="match status" value="1"/>
</dbReference>
<dbReference type="InterPro" id="IPR050882">
    <property type="entry name" value="Prepilin_peptidase/N-MTase"/>
</dbReference>
<dbReference type="Proteomes" id="UP000878956">
    <property type="component" value="Unassembled WGS sequence"/>
</dbReference>
<evidence type="ECO:0000313" key="4">
    <source>
        <dbReference type="EMBL" id="HBH1542519.1"/>
    </source>
</evidence>
<name>A0AAN5VPT2_CLODI</name>
<protein>
    <submittedName>
        <fullName evidence="4">Prepilin peptidase</fullName>
    </submittedName>
</protein>
<dbReference type="PANTHER" id="PTHR30487:SF0">
    <property type="entry name" value="PREPILIN LEADER PEPTIDASE_N-METHYLTRANSFERASE-RELATED"/>
    <property type="match status" value="1"/>
</dbReference>
<dbReference type="InterPro" id="IPR000045">
    <property type="entry name" value="Prepilin_IV_endopep_pep"/>
</dbReference>
<sequence length="196" mass="22258">MLFFIGVVFLLFFKVSFDELKKYNYSFKVVFILSILLVYSFIRVADFKIDAILYSCIIPVLVSISYIDLKVKEIPDKLIFIIYIYGLFLIVVNKNYINHNIFIFNNLCSSFSLFSIYLVIAIITNGVGGGDIKLMGALGLFFNTSSIFKLLVYPVFLGVIMSVFLIVLKKAKLKDNFPLGPAISISACLIFLINYI</sequence>
<evidence type="ECO:0000259" key="3">
    <source>
        <dbReference type="Pfam" id="PF01478"/>
    </source>
</evidence>
<dbReference type="GO" id="GO:0005886">
    <property type="term" value="C:plasma membrane"/>
    <property type="evidence" value="ECO:0007669"/>
    <property type="project" value="TreeGrafter"/>
</dbReference>
<dbReference type="Pfam" id="PF01478">
    <property type="entry name" value="Peptidase_A24"/>
    <property type="match status" value="1"/>
</dbReference>
<reference evidence="4" key="1">
    <citation type="journal article" date="2018" name="Genome Biol.">
        <title>SKESA: strategic k-mer extension for scrupulous assemblies.</title>
        <authorList>
            <person name="Souvorov A."/>
            <person name="Agarwala R."/>
            <person name="Lipman D.J."/>
        </authorList>
    </citation>
    <scope>NUCLEOTIDE SEQUENCE</scope>
    <source>
        <strain evidence="4">HN1000</strain>
    </source>
</reference>
<reference evidence="4" key="2">
    <citation type="submission" date="2021-06" db="EMBL/GenBank/DDBJ databases">
        <authorList>
            <consortium name="NCBI Pathogen Detection Project"/>
        </authorList>
    </citation>
    <scope>NUCLEOTIDE SEQUENCE</scope>
    <source>
        <strain evidence="4">HN1000</strain>
    </source>
</reference>
<proteinExistence type="inferred from homology"/>
<feature type="transmembrane region" description="Helical" evidence="2">
    <location>
        <begin position="79"/>
        <end position="97"/>
    </location>
</feature>
<evidence type="ECO:0000256" key="2">
    <source>
        <dbReference type="SAM" id="Phobius"/>
    </source>
</evidence>
<feature type="transmembrane region" description="Helical" evidence="2">
    <location>
        <begin position="51"/>
        <end position="67"/>
    </location>
</feature>
<dbReference type="EMBL" id="DAEPXK010000019">
    <property type="protein sequence ID" value="HBH1542519.1"/>
    <property type="molecule type" value="Genomic_DNA"/>
</dbReference>
<evidence type="ECO:0000313" key="5">
    <source>
        <dbReference type="Proteomes" id="UP000878956"/>
    </source>
</evidence>
<gene>
    <name evidence="4" type="ORF">KRM00_002003</name>
</gene>
<feature type="transmembrane region" description="Helical" evidence="2">
    <location>
        <begin position="147"/>
        <end position="168"/>
    </location>
</feature>
<feature type="transmembrane region" description="Helical" evidence="2">
    <location>
        <begin position="27"/>
        <end position="44"/>
    </location>
</feature>
<feature type="transmembrane region" description="Helical" evidence="2">
    <location>
        <begin position="104"/>
        <end position="127"/>
    </location>
</feature>
<dbReference type="AlphaFoldDB" id="A0AAN5VPT2"/>
<accession>A0AAN5VPT2</accession>
<evidence type="ECO:0000256" key="1">
    <source>
        <dbReference type="ARBA" id="ARBA00005801"/>
    </source>
</evidence>
<dbReference type="GO" id="GO:0004190">
    <property type="term" value="F:aspartic-type endopeptidase activity"/>
    <property type="evidence" value="ECO:0007669"/>
    <property type="project" value="InterPro"/>
</dbReference>
<feature type="transmembrane region" description="Helical" evidence="2">
    <location>
        <begin position="177"/>
        <end position="195"/>
    </location>
</feature>
<keyword evidence="2" id="KW-1133">Transmembrane helix</keyword>
<keyword evidence="2" id="KW-0472">Membrane</keyword>
<comment type="caution">
    <text evidence="4">The sequence shown here is derived from an EMBL/GenBank/DDBJ whole genome shotgun (WGS) entry which is preliminary data.</text>
</comment>